<feature type="transmembrane region" description="Helical" evidence="2">
    <location>
        <begin position="24"/>
        <end position="49"/>
    </location>
</feature>
<feature type="region of interest" description="Disordered" evidence="1">
    <location>
        <begin position="178"/>
        <end position="286"/>
    </location>
</feature>
<evidence type="ECO:0000313" key="3">
    <source>
        <dbReference type="EMBL" id="NKX56257.1"/>
    </source>
</evidence>
<feature type="transmembrane region" description="Helical" evidence="2">
    <location>
        <begin position="129"/>
        <end position="150"/>
    </location>
</feature>
<accession>A0A7X6K5A7</accession>
<keyword evidence="4" id="KW-1185">Reference proteome</keyword>
<keyword evidence="2" id="KW-0812">Transmembrane</keyword>
<evidence type="ECO:0000313" key="4">
    <source>
        <dbReference type="Proteomes" id="UP000544090"/>
    </source>
</evidence>
<dbReference type="AlphaFoldDB" id="A0A7X6K5A7"/>
<proteinExistence type="predicted"/>
<evidence type="ECO:0000256" key="1">
    <source>
        <dbReference type="SAM" id="MobiDB-lite"/>
    </source>
</evidence>
<feature type="compositionally biased region" description="Low complexity" evidence="1">
    <location>
        <begin position="250"/>
        <end position="264"/>
    </location>
</feature>
<feature type="compositionally biased region" description="Low complexity" evidence="1">
    <location>
        <begin position="202"/>
        <end position="221"/>
    </location>
</feature>
<name>A0A7X6K5A7_9MICC</name>
<reference evidence="3 4" key="1">
    <citation type="submission" date="2020-04" db="EMBL/GenBank/DDBJ databases">
        <title>Arthrobacter sp. nov.</title>
        <authorList>
            <person name="Liu S."/>
        </authorList>
    </citation>
    <scope>NUCLEOTIDE SEQUENCE [LARGE SCALE GENOMIC DNA]</scope>
    <source>
        <strain evidence="3 4">E918</strain>
    </source>
</reference>
<organism evidence="3 4">
    <name type="scientific">Arthrobacter mobilis</name>
    <dbReference type="NCBI Taxonomy" id="2724944"/>
    <lineage>
        <taxon>Bacteria</taxon>
        <taxon>Bacillati</taxon>
        <taxon>Actinomycetota</taxon>
        <taxon>Actinomycetes</taxon>
        <taxon>Micrococcales</taxon>
        <taxon>Micrococcaceae</taxon>
        <taxon>Arthrobacter</taxon>
    </lineage>
</organism>
<protein>
    <submittedName>
        <fullName evidence="3">Uncharacterized protein</fullName>
    </submittedName>
</protein>
<dbReference type="EMBL" id="JAAZSQ010000021">
    <property type="protein sequence ID" value="NKX56257.1"/>
    <property type="molecule type" value="Genomic_DNA"/>
</dbReference>
<feature type="region of interest" description="Disordered" evidence="1">
    <location>
        <begin position="1"/>
        <end position="26"/>
    </location>
</feature>
<dbReference type="Proteomes" id="UP000544090">
    <property type="component" value="Unassembled WGS sequence"/>
</dbReference>
<gene>
    <name evidence="3" type="ORF">HGG74_17330</name>
</gene>
<feature type="compositionally biased region" description="Basic and acidic residues" evidence="1">
    <location>
        <begin position="7"/>
        <end position="22"/>
    </location>
</feature>
<sequence>MAQNSDTDDKPKDDKPKDDKPKPLLGLSGTQTIGSALAAVTSALVGSFLGVAGTLIGAALGSVIATVGGAIYARTLTTATTIAMKKIPGRRSLAEANGGMLGAAAAAAAATEAEPAVARERRKLAPGTWLKIGAVSAAAFVLAMVGITAVEFGTNKPISNLVRATSTSDSAPAEQTTTLGQFLGGTEPASRNTEQTEEEGEPAAPEEQGTAPAEDSLDGTGTETGGPTGEDPGQPAPEEPGTGEADTTVPEEPAPGTEPAAPEELPAPEPAEPEVPEDGTGSVPGQ</sequence>
<evidence type="ECO:0000256" key="2">
    <source>
        <dbReference type="SAM" id="Phobius"/>
    </source>
</evidence>
<feature type="transmembrane region" description="Helical" evidence="2">
    <location>
        <begin position="55"/>
        <end position="76"/>
    </location>
</feature>
<keyword evidence="2" id="KW-0472">Membrane</keyword>
<comment type="caution">
    <text evidence="3">The sequence shown here is derived from an EMBL/GenBank/DDBJ whole genome shotgun (WGS) entry which is preliminary data.</text>
</comment>
<dbReference type="RefSeq" id="WP_168488393.1">
    <property type="nucleotide sequence ID" value="NZ_JAAZSQ010000021.1"/>
</dbReference>
<keyword evidence="2" id="KW-1133">Transmembrane helix</keyword>